<protein>
    <submittedName>
        <fullName evidence="1">Uncharacterized protein</fullName>
    </submittedName>
</protein>
<sequence>MGMHICPGIRNNPNLLLEFSQIHTFLVQSAIEIGIVNFRLARSLRARASRCGLRGRVDGGGSGGDGAGDTSDVDRHCHALGLIQHVEERK</sequence>
<dbReference type="Proteomes" id="UP000030645">
    <property type="component" value="Unassembled WGS sequence"/>
</dbReference>
<evidence type="ECO:0000313" key="2">
    <source>
        <dbReference type="Proteomes" id="UP000030645"/>
    </source>
</evidence>
<name>W9RDK5_9ROSA</name>
<accession>W9RDK5</accession>
<dbReference type="EMBL" id="KE344891">
    <property type="protein sequence ID" value="EXB84219.1"/>
    <property type="molecule type" value="Genomic_DNA"/>
</dbReference>
<dbReference type="AlphaFoldDB" id="W9RDK5"/>
<proteinExistence type="predicted"/>
<evidence type="ECO:0000313" key="1">
    <source>
        <dbReference type="EMBL" id="EXB84219.1"/>
    </source>
</evidence>
<keyword evidence="2" id="KW-1185">Reference proteome</keyword>
<gene>
    <name evidence="1" type="ORF">L484_006814</name>
</gene>
<reference evidence="2" key="1">
    <citation type="submission" date="2013-01" db="EMBL/GenBank/DDBJ databases">
        <title>Draft Genome Sequence of a Mulberry Tree, Morus notabilis C.K. Schneid.</title>
        <authorList>
            <person name="He N."/>
            <person name="Zhao S."/>
        </authorList>
    </citation>
    <scope>NUCLEOTIDE SEQUENCE</scope>
</reference>
<organism evidence="1 2">
    <name type="scientific">Morus notabilis</name>
    <dbReference type="NCBI Taxonomy" id="981085"/>
    <lineage>
        <taxon>Eukaryota</taxon>
        <taxon>Viridiplantae</taxon>
        <taxon>Streptophyta</taxon>
        <taxon>Embryophyta</taxon>
        <taxon>Tracheophyta</taxon>
        <taxon>Spermatophyta</taxon>
        <taxon>Magnoliopsida</taxon>
        <taxon>eudicotyledons</taxon>
        <taxon>Gunneridae</taxon>
        <taxon>Pentapetalae</taxon>
        <taxon>rosids</taxon>
        <taxon>fabids</taxon>
        <taxon>Rosales</taxon>
        <taxon>Moraceae</taxon>
        <taxon>Moreae</taxon>
        <taxon>Morus</taxon>
    </lineage>
</organism>